<reference evidence="8 9" key="1">
    <citation type="submission" date="2019-02" db="EMBL/GenBank/DDBJ databases">
        <title>Deep-cultivation of Planctomycetes and their phenomic and genomic characterization uncovers novel biology.</title>
        <authorList>
            <person name="Wiegand S."/>
            <person name="Jogler M."/>
            <person name="Boedeker C."/>
            <person name="Pinto D."/>
            <person name="Vollmers J."/>
            <person name="Rivas-Marin E."/>
            <person name="Kohn T."/>
            <person name="Peeters S.H."/>
            <person name="Heuer A."/>
            <person name="Rast P."/>
            <person name="Oberbeckmann S."/>
            <person name="Bunk B."/>
            <person name="Jeske O."/>
            <person name="Meyerdierks A."/>
            <person name="Storesund J.E."/>
            <person name="Kallscheuer N."/>
            <person name="Luecker S."/>
            <person name="Lage O.M."/>
            <person name="Pohl T."/>
            <person name="Merkel B.J."/>
            <person name="Hornburger P."/>
            <person name="Mueller R.-W."/>
            <person name="Bruemmer F."/>
            <person name="Labrenz M."/>
            <person name="Spormann A.M."/>
            <person name="Op den Camp H."/>
            <person name="Overmann J."/>
            <person name="Amann R."/>
            <person name="Jetten M.S.M."/>
            <person name="Mascher T."/>
            <person name="Medema M.H."/>
            <person name="Devos D.P."/>
            <person name="Kaster A.-K."/>
            <person name="Ovreas L."/>
            <person name="Rohde M."/>
            <person name="Galperin M.Y."/>
            <person name="Jogler C."/>
        </authorList>
    </citation>
    <scope>NUCLEOTIDE SEQUENCE [LARGE SCALE GENOMIC DNA]</scope>
    <source>
        <strain evidence="8 9">Pan189</strain>
    </source>
</reference>
<dbReference type="Pfam" id="PF01087">
    <property type="entry name" value="GalP_UDP_transf"/>
    <property type="match status" value="1"/>
</dbReference>
<evidence type="ECO:0000256" key="6">
    <source>
        <dbReference type="SAM" id="MobiDB-lite"/>
    </source>
</evidence>
<dbReference type="SUPFAM" id="SSF54197">
    <property type="entry name" value="HIT-like"/>
    <property type="match status" value="2"/>
</dbReference>
<dbReference type="GO" id="GO:0008270">
    <property type="term" value="F:zinc ion binding"/>
    <property type="evidence" value="ECO:0007669"/>
    <property type="project" value="InterPro"/>
</dbReference>
<evidence type="ECO:0000256" key="5">
    <source>
        <dbReference type="PIRSR" id="PIRSR000808-1"/>
    </source>
</evidence>
<protein>
    <recommendedName>
        <fullName evidence="4">Galactose-1-phosphate uridylyltransferase</fullName>
        <ecNumber evidence="4">2.7.7.12</ecNumber>
    </recommendedName>
</protein>
<keyword evidence="2 8" id="KW-0548">Nucleotidyltransferase</keyword>
<feature type="domain" description="Galactose-1-phosphate uridyl transferase N-terminal" evidence="7">
    <location>
        <begin position="4"/>
        <end position="174"/>
    </location>
</feature>
<keyword evidence="9" id="KW-1185">Reference proteome</keyword>
<dbReference type="InterPro" id="IPR036265">
    <property type="entry name" value="HIT-like_sf"/>
</dbReference>
<accession>A0A517QXS7</accession>
<feature type="region of interest" description="Disordered" evidence="6">
    <location>
        <begin position="25"/>
        <end position="50"/>
    </location>
</feature>
<proteinExistence type="predicted"/>
<keyword evidence="1 8" id="KW-0808">Transferase</keyword>
<dbReference type="EMBL" id="CP036268">
    <property type="protein sequence ID" value="QDT36439.1"/>
    <property type="molecule type" value="Genomic_DNA"/>
</dbReference>
<evidence type="ECO:0000256" key="3">
    <source>
        <dbReference type="ARBA" id="ARBA00023277"/>
    </source>
</evidence>
<dbReference type="OrthoDB" id="9769064at2"/>
<dbReference type="GO" id="GO:0006012">
    <property type="term" value="P:galactose metabolic process"/>
    <property type="evidence" value="ECO:0007669"/>
    <property type="project" value="UniProtKB-UniRule"/>
</dbReference>
<dbReference type="EC" id="2.7.7.12" evidence="4"/>
<evidence type="ECO:0000313" key="8">
    <source>
        <dbReference type="EMBL" id="QDT36439.1"/>
    </source>
</evidence>
<dbReference type="GO" id="GO:0008108">
    <property type="term" value="F:UDP-glucose:hexose-1-phosphate uridylyltransferase activity"/>
    <property type="evidence" value="ECO:0007669"/>
    <property type="project" value="UniProtKB-UniRule"/>
</dbReference>
<evidence type="ECO:0000313" key="9">
    <source>
        <dbReference type="Proteomes" id="UP000317318"/>
    </source>
</evidence>
<dbReference type="PIRSF" id="PIRSF000808">
    <property type="entry name" value="GalT"/>
    <property type="match status" value="1"/>
</dbReference>
<sequence length="332" mass="37236">MPEFRKDPLLDRWVIIAPERSQRPIEFEHETYRPDGFDPFAEGNESSTPSELLAVRSHDSSPDGPGWRVRVVPNKFGALDPAGDPVIRNDGLYSAVDAVGSHEVVIECPHFEVNLSRLSAKNVEEVLGVYRDRLLTHERDPRLKYTVIFKNKGPAAGASLAHAHSQIMAIGFVPKDLSDELASARHHFETTGQCPYAEVLAQELTTASRIVFETPHFVVYCPYASRFAYEMKIVPRRPGSHFGQIQPEQIQDLAEVLKKALQKIESALSDPPYNFVLRTAPFRTGSLPYFRWHIEIYPRIARAAGFEWGTGCFINIAAPEDAAETLRSQAVD</sequence>
<dbReference type="Gene3D" id="3.30.428.10">
    <property type="entry name" value="HIT-like"/>
    <property type="match status" value="2"/>
</dbReference>
<dbReference type="AlphaFoldDB" id="A0A517QXS7"/>
<name>A0A517QXS7_9PLAN</name>
<evidence type="ECO:0000259" key="7">
    <source>
        <dbReference type="Pfam" id="PF01087"/>
    </source>
</evidence>
<feature type="active site" description="Tele-UMP-histidine intermediate" evidence="5">
    <location>
        <position position="164"/>
    </location>
</feature>
<dbReference type="InterPro" id="IPR001937">
    <property type="entry name" value="GalP_UDPtransf1"/>
</dbReference>
<dbReference type="RefSeq" id="WP_145362643.1">
    <property type="nucleotide sequence ID" value="NZ_CP036268.1"/>
</dbReference>
<dbReference type="Proteomes" id="UP000317318">
    <property type="component" value="Chromosome"/>
</dbReference>
<dbReference type="InterPro" id="IPR005849">
    <property type="entry name" value="GalP_Utransf_N"/>
</dbReference>
<dbReference type="NCBIfam" id="TIGR00209">
    <property type="entry name" value="galT_1"/>
    <property type="match status" value="1"/>
</dbReference>
<evidence type="ECO:0000256" key="2">
    <source>
        <dbReference type="ARBA" id="ARBA00022695"/>
    </source>
</evidence>
<organism evidence="8 9">
    <name type="scientific">Stratiformator vulcanicus</name>
    <dbReference type="NCBI Taxonomy" id="2527980"/>
    <lineage>
        <taxon>Bacteria</taxon>
        <taxon>Pseudomonadati</taxon>
        <taxon>Planctomycetota</taxon>
        <taxon>Planctomycetia</taxon>
        <taxon>Planctomycetales</taxon>
        <taxon>Planctomycetaceae</taxon>
        <taxon>Stratiformator</taxon>
    </lineage>
</organism>
<dbReference type="PANTHER" id="PTHR42763:SF2">
    <property type="entry name" value="ADP-GLUCOSE PHOSPHORYLASE"/>
    <property type="match status" value="1"/>
</dbReference>
<evidence type="ECO:0000256" key="4">
    <source>
        <dbReference type="NCBIfam" id="TIGR00209"/>
    </source>
</evidence>
<gene>
    <name evidence="8" type="primary">galT</name>
    <name evidence="8" type="ORF">Pan189_07950</name>
</gene>
<feature type="compositionally biased region" description="Basic and acidic residues" evidence="6">
    <location>
        <begin position="25"/>
        <end position="36"/>
    </location>
</feature>
<dbReference type="KEGG" id="svp:Pan189_07950"/>
<evidence type="ECO:0000256" key="1">
    <source>
        <dbReference type="ARBA" id="ARBA00022679"/>
    </source>
</evidence>
<keyword evidence="3" id="KW-0119">Carbohydrate metabolism</keyword>
<dbReference type="InterPro" id="IPR053177">
    <property type="entry name" value="ADP-glucose_phosphorylase"/>
</dbReference>
<dbReference type="PANTHER" id="PTHR42763">
    <property type="entry name" value="ADP-GLUCOSE PHOSPHORYLASE"/>
    <property type="match status" value="1"/>
</dbReference>